<feature type="transmembrane region" description="Helical" evidence="1">
    <location>
        <begin position="262"/>
        <end position="283"/>
    </location>
</feature>
<dbReference type="InterPro" id="IPR000620">
    <property type="entry name" value="EamA_dom"/>
</dbReference>
<dbReference type="AlphaFoldDB" id="A0A420W269"/>
<evidence type="ECO:0000256" key="1">
    <source>
        <dbReference type="SAM" id="Phobius"/>
    </source>
</evidence>
<keyword evidence="1" id="KW-0472">Membrane</keyword>
<feature type="domain" description="EamA" evidence="2">
    <location>
        <begin position="6"/>
        <end position="133"/>
    </location>
</feature>
<keyword evidence="1" id="KW-0812">Transmembrane</keyword>
<dbReference type="InterPro" id="IPR037185">
    <property type="entry name" value="EmrE-like"/>
</dbReference>
<dbReference type="Pfam" id="PF00892">
    <property type="entry name" value="EamA"/>
    <property type="match status" value="2"/>
</dbReference>
<feature type="transmembrane region" description="Helical" evidence="1">
    <location>
        <begin position="88"/>
        <end position="107"/>
    </location>
</feature>
<evidence type="ECO:0000313" key="4">
    <source>
        <dbReference type="Proteomes" id="UP000282423"/>
    </source>
</evidence>
<feature type="transmembrane region" description="Helical" evidence="1">
    <location>
        <begin position="171"/>
        <end position="195"/>
    </location>
</feature>
<gene>
    <name evidence="3" type="ORF">D7322_04355</name>
</gene>
<keyword evidence="1" id="KW-1133">Transmembrane helix</keyword>
<dbReference type="GO" id="GO:0016020">
    <property type="term" value="C:membrane"/>
    <property type="evidence" value="ECO:0007669"/>
    <property type="project" value="InterPro"/>
</dbReference>
<feature type="domain" description="EamA" evidence="2">
    <location>
        <begin position="141"/>
        <end position="278"/>
    </location>
</feature>
<evidence type="ECO:0000313" key="3">
    <source>
        <dbReference type="EMBL" id="RKO72685.1"/>
    </source>
</evidence>
<dbReference type="OrthoDB" id="9150437at2"/>
<protein>
    <submittedName>
        <fullName evidence="3">EamA family transporter</fullName>
    </submittedName>
</protein>
<dbReference type="PANTHER" id="PTHR22911">
    <property type="entry name" value="ACYL-MALONYL CONDENSING ENZYME-RELATED"/>
    <property type="match status" value="1"/>
</dbReference>
<dbReference type="SUPFAM" id="SSF103481">
    <property type="entry name" value="Multidrug resistance efflux transporter EmrE"/>
    <property type="match status" value="2"/>
</dbReference>
<feature type="transmembrane region" description="Helical" evidence="1">
    <location>
        <begin position="141"/>
        <end position="159"/>
    </location>
</feature>
<organism evidence="3 4">
    <name type="scientific">Sphingobacterium puteale</name>
    <dbReference type="NCBI Taxonomy" id="2420510"/>
    <lineage>
        <taxon>Bacteria</taxon>
        <taxon>Pseudomonadati</taxon>
        <taxon>Bacteroidota</taxon>
        <taxon>Sphingobacteriia</taxon>
        <taxon>Sphingobacteriales</taxon>
        <taxon>Sphingobacteriaceae</taxon>
        <taxon>Sphingobacterium</taxon>
    </lineage>
</organism>
<feature type="transmembrane region" description="Helical" evidence="1">
    <location>
        <begin position="63"/>
        <end position="82"/>
    </location>
</feature>
<name>A0A420W269_9SPHI</name>
<dbReference type="PANTHER" id="PTHR22911:SF79">
    <property type="entry name" value="MOBA-LIKE NTP TRANSFERASE DOMAIN-CONTAINING PROTEIN"/>
    <property type="match status" value="1"/>
</dbReference>
<dbReference type="EMBL" id="RBWS01000004">
    <property type="protein sequence ID" value="RKO72685.1"/>
    <property type="molecule type" value="Genomic_DNA"/>
</dbReference>
<proteinExistence type="predicted"/>
<feature type="transmembrane region" description="Helical" evidence="1">
    <location>
        <begin position="237"/>
        <end position="256"/>
    </location>
</feature>
<feature type="transmembrane region" description="Helical" evidence="1">
    <location>
        <begin position="32"/>
        <end position="51"/>
    </location>
</feature>
<feature type="transmembrane region" description="Helical" evidence="1">
    <location>
        <begin position="207"/>
        <end position="225"/>
    </location>
</feature>
<sequence length="288" mass="32658">MKHSYFILHLAVVCLGISGVLGKVISLNEGMLTWYRVFFSAIFLFLILKWFKIPHQISIAEKFTIAKNGLLITASWLLFYASIKYSNISIGVVCYCMASFFTAIFGPMINRTSFKRSEFLLSGLTLFGIVLIFHFDTTHQLGIILGIISPAFASIYAVYNERLVKRYNSIIINYYQMIGGTVGLGLLLPGYLYYYPMSSFIPSSTDMLYLLVLSLFCTVAVYIAFTEILKRISAFTLNLSLNLEPVYAILIAFFFFHESKELNLSFYLGLSLVMLSVFTQALLGRKKE</sequence>
<feature type="transmembrane region" description="Helical" evidence="1">
    <location>
        <begin position="119"/>
        <end position="135"/>
    </location>
</feature>
<keyword evidence="4" id="KW-1185">Reference proteome</keyword>
<evidence type="ECO:0000259" key="2">
    <source>
        <dbReference type="Pfam" id="PF00892"/>
    </source>
</evidence>
<dbReference type="RefSeq" id="WP_121121673.1">
    <property type="nucleotide sequence ID" value="NZ_RBWS01000004.1"/>
</dbReference>
<dbReference type="Proteomes" id="UP000282423">
    <property type="component" value="Unassembled WGS sequence"/>
</dbReference>
<comment type="caution">
    <text evidence="3">The sequence shown here is derived from an EMBL/GenBank/DDBJ whole genome shotgun (WGS) entry which is preliminary data.</text>
</comment>
<accession>A0A420W269</accession>
<reference evidence="3 4" key="1">
    <citation type="submission" date="2018-10" db="EMBL/GenBank/DDBJ databases">
        <title>Sphingobacterium sp. M05W1-28.</title>
        <authorList>
            <person name="Cai H."/>
        </authorList>
    </citation>
    <scope>NUCLEOTIDE SEQUENCE [LARGE SCALE GENOMIC DNA]</scope>
    <source>
        <strain evidence="3 4">M05W1-28</strain>
    </source>
</reference>